<keyword evidence="4" id="KW-1185">Reference proteome</keyword>
<dbReference type="EnsemblMetazoa" id="XM_022809683">
    <property type="protein sequence ID" value="XP_022665418"/>
    <property type="gene ID" value="LOC111252150"/>
</dbReference>
<sequence length="303" mass="33720">MTAVQITLRPNPFSMPLSTALVWTDYRTGSPTIDLQIPGRKPEGPRAPLVLAHETSPASSDLPKRCLKSAPQTPTKSGQPKKIVKFADDMGLDLTAVKVMAATPPLQSPEETPAPAPSPAAVENSMPILSSSIAIPKTSALVRVREFQPARNIKLEVCQSSGRYQAKFEQPGATPNFWQRLRTQKVCLESVIASYNSSVHIVIRVLNVAFHKSVLLRYTLNNWESYTDIEADYMPAECKDIGGSAHTSSPTDRFSVNLCLKSSPRSVQFCVCYRVDGKEYWDNNNHQNYRMEFEESQQLTPFY</sequence>
<dbReference type="GO" id="GO:0005979">
    <property type="term" value="P:regulation of glycogen biosynthetic process"/>
    <property type="evidence" value="ECO:0007669"/>
    <property type="project" value="TreeGrafter"/>
</dbReference>
<dbReference type="Proteomes" id="UP000594260">
    <property type="component" value="Unplaced"/>
</dbReference>
<proteinExistence type="predicted"/>
<dbReference type="GO" id="GO:0000164">
    <property type="term" value="C:protein phosphatase type 1 complex"/>
    <property type="evidence" value="ECO:0007669"/>
    <property type="project" value="TreeGrafter"/>
</dbReference>
<dbReference type="FunCoup" id="A0A7M7KDZ3">
    <property type="interactions" value="5"/>
</dbReference>
<dbReference type="InterPro" id="IPR038175">
    <property type="entry name" value="CBM21_dom_sf"/>
</dbReference>
<dbReference type="GO" id="GO:2001069">
    <property type="term" value="F:glycogen binding"/>
    <property type="evidence" value="ECO:0007669"/>
    <property type="project" value="TreeGrafter"/>
</dbReference>
<protein>
    <recommendedName>
        <fullName evidence="2">CBM21 domain-containing protein</fullName>
    </recommendedName>
</protein>
<dbReference type="AlphaFoldDB" id="A0A7M7KDZ3"/>
<dbReference type="GeneID" id="111252150"/>
<evidence type="ECO:0000313" key="4">
    <source>
        <dbReference type="Proteomes" id="UP000594260"/>
    </source>
</evidence>
<dbReference type="GO" id="GO:0008157">
    <property type="term" value="F:protein phosphatase 1 binding"/>
    <property type="evidence" value="ECO:0007669"/>
    <property type="project" value="TreeGrafter"/>
</dbReference>
<dbReference type="OMA" id="RYTLNQW"/>
<dbReference type="Pfam" id="PF03370">
    <property type="entry name" value="CBM_21"/>
    <property type="match status" value="1"/>
</dbReference>
<dbReference type="InterPro" id="IPR005036">
    <property type="entry name" value="CBM21_dom"/>
</dbReference>
<dbReference type="PANTHER" id="PTHR12307:SF53">
    <property type="entry name" value="PROTEIN PHOSPHATASE 1 REGULATORY SUBUNIT"/>
    <property type="match status" value="1"/>
</dbReference>
<evidence type="ECO:0000256" key="1">
    <source>
        <dbReference type="SAM" id="MobiDB-lite"/>
    </source>
</evidence>
<dbReference type="Gene3D" id="2.60.40.2440">
    <property type="entry name" value="Carbohydrate binding type-21 domain"/>
    <property type="match status" value="1"/>
</dbReference>
<dbReference type="InParanoid" id="A0A7M7KDZ3"/>
<evidence type="ECO:0000259" key="2">
    <source>
        <dbReference type="PROSITE" id="PS51159"/>
    </source>
</evidence>
<dbReference type="OrthoDB" id="8942186at2759"/>
<feature type="domain" description="CBM21" evidence="2">
    <location>
        <begin position="178"/>
        <end position="292"/>
    </location>
</feature>
<reference evidence="3" key="1">
    <citation type="submission" date="2021-01" db="UniProtKB">
        <authorList>
            <consortium name="EnsemblMetazoa"/>
        </authorList>
    </citation>
    <scope>IDENTIFICATION</scope>
</reference>
<dbReference type="PROSITE" id="PS51159">
    <property type="entry name" value="CBM21"/>
    <property type="match status" value="1"/>
</dbReference>
<organism evidence="3 4">
    <name type="scientific">Varroa destructor</name>
    <name type="common">Honeybee mite</name>
    <dbReference type="NCBI Taxonomy" id="109461"/>
    <lineage>
        <taxon>Eukaryota</taxon>
        <taxon>Metazoa</taxon>
        <taxon>Ecdysozoa</taxon>
        <taxon>Arthropoda</taxon>
        <taxon>Chelicerata</taxon>
        <taxon>Arachnida</taxon>
        <taxon>Acari</taxon>
        <taxon>Parasitiformes</taxon>
        <taxon>Mesostigmata</taxon>
        <taxon>Gamasina</taxon>
        <taxon>Dermanyssoidea</taxon>
        <taxon>Varroidae</taxon>
        <taxon>Varroa</taxon>
    </lineage>
</organism>
<feature type="region of interest" description="Disordered" evidence="1">
    <location>
        <begin position="55"/>
        <end position="80"/>
    </location>
</feature>
<dbReference type="InterPro" id="IPR050782">
    <property type="entry name" value="PP1_regulatory_subunit_3"/>
</dbReference>
<name>A0A7M7KDZ3_VARDE</name>
<evidence type="ECO:0000313" key="3">
    <source>
        <dbReference type="EnsemblMetazoa" id="XP_022665418"/>
    </source>
</evidence>
<dbReference type="PANTHER" id="PTHR12307">
    <property type="entry name" value="PROTEIN PHOSPHATASE 1 REGULATORY SUBUNIT"/>
    <property type="match status" value="1"/>
</dbReference>
<accession>A0A7M7KDZ3</accession>
<dbReference type="KEGG" id="vde:111252150"/>
<dbReference type="RefSeq" id="XP_022665418.1">
    <property type="nucleotide sequence ID" value="XM_022809683.1"/>
</dbReference>